<dbReference type="SUPFAM" id="SSF53649">
    <property type="entry name" value="Alkaline phosphatase-like"/>
    <property type="match status" value="1"/>
</dbReference>
<protein>
    <submittedName>
        <fullName evidence="5">Arylsulfatase</fullName>
        <ecNumber evidence="5">3.1.6.1</ecNumber>
    </submittedName>
</protein>
<dbReference type="CDD" id="cd16151">
    <property type="entry name" value="sulfatase_like"/>
    <property type="match status" value="1"/>
</dbReference>
<name>A0A5C5X3F0_9PLAN</name>
<comment type="similarity">
    <text evidence="1">Belongs to the sulfatase family.</text>
</comment>
<dbReference type="Pfam" id="PF00884">
    <property type="entry name" value="Sulfatase"/>
    <property type="match status" value="1"/>
</dbReference>
<dbReference type="EMBL" id="SIHI01000001">
    <property type="protein sequence ID" value="TWT56723.1"/>
    <property type="molecule type" value="Genomic_DNA"/>
</dbReference>
<dbReference type="Proteomes" id="UP000317243">
    <property type="component" value="Unassembled WGS sequence"/>
</dbReference>
<dbReference type="GO" id="GO:0004065">
    <property type="term" value="F:arylsulfatase activity"/>
    <property type="evidence" value="ECO:0007669"/>
    <property type="project" value="UniProtKB-EC"/>
</dbReference>
<dbReference type="PANTHER" id="PTHR42693">
    <property type="entry name" value="ARYLSULFATASE FAMILY MEMBER"/>
    <property type="match status" value="1"/>
</dbReference>
<keyword evidence="3" id="KW-0812">Transmembrane</keyword>
<evidence type="ECO:0000256" key="2">
    <source>
        <dbReference type="ARBA" id="ARBA00022801"/>
    </source>
</evidence>
<dbReference type="InterPro" id="IPR000917">
    <property type="entry name" value="Sulfatase_N"/>
</dbReference>
<accession>A0A5C5X3F0</accession>
<keyword evidence="3" id="KW-0472">Membrane</keyword>
<sequence>MFQFLANTQVGCRRSFPRHLLHRITTLAFLLATTVIPQLLYTPTLQADQPTRPNIILIMADDMGFECVGANGGASYNTPTLDQLAADGMRFENCYSQPICTPSRVQIMSGIYNSRNYVEFGLLDPSIYTFGNLLQDNGYRTCIVGKWQLGGGFEGPNHFGFDEYCLWQVTRRPNRYPNPGLEIDHEEKDFKEGQYGPDIVSDYACDFIRRQVSEDERFFVYYPMILPHWPFEPTPDSEEWDPTARVDDASETGAPKKSQKFFSDMVTYADKMVGKIVATLDELDVRDETLILFTGDNGTYESIVSQLRGKDWRGGKSYMTDHGTHVPLIVNWPGRIQPGRVNTDLIDFSDFLPTLADVTESPVPESVAVDGQSFWPQLQGEVGNPRSWVYCWYFRNGVPTKGGKKHSAGESARAHEYRLYRNGGFFNTLEDDEERSPLPMKSLSAEQKSIRKKLAEVIELNTREGFYESGGETKAKRLSGN</sequence>
<reference evidence="5 6" key="1">
    <citation type="submission" date="2019-02" db="EMBL/GenBank/DDBJ databases">
        <title>Deep-cultivation of Planctomycetes and their phenomic and genomic characterization uncovers novel biology.</title>
        <authorList>
            <person name="Wiegand S."/>
            <person name="Jogler M."/>
            <person name="Boedeker C."/>
            <person name="Pinto D."/>
            <person name="Vollmers J."/>
            <person name="Rivas-Marin E."/>
            <person name="Kohn T."/>
            <person name="Peeters S.H."/>
            <person name="Heuer A."/>
            <person name="Rast P."/>
            <person name="Oberbeckmann S."/>
            <person name="Bunk B."/>
            <person name="Jeske O."/>
            <person name="Meyerdierks A."/>
            <person name="Storesund J.E."/>
            <person name="Kallscheuer N."/>
            <person name="Luecker S."/>
            <person name="Lage O.M."/>
            <person name="Pohl T."/>
            <person name="Merkel B.J."/>
            <person name="Hornburger P."/>
            <person name="Mueller R.-W."/>
            <person name="Bruemmer F."/>
            <person name="Labrenz M."/>
            <person name="Spormann A.M."/>
            <person name="Op Den Camp H."/>
            <person name="Overmann J."/>
            <person name="Amann R."/>
            <person name="Jetten M.S.M."/>
            <person name="Mascher T."/>
            <person name="Medema M.H."/>
            <person name="Devos D.P."/>
            <person name="Kaster A.-K."/>
            <person name="Ovreas L."/>
            <person name="Rohde M."/>
            <person name="Galperin M.Y."/>
            <person name="Jogler C."/>
        </authorList>
    </citation>
    <scope>NUCLEOTIDE SEQUENCE [LARGE SCALE GENOMIC DNA]</scope>
    <source>
        <strain evidence="5 6">KOR42</strain>
    </source>
</reference>
<evidence type="ECO:0000256" key="1">
    <source>
        <dbReference type="ARBA" id="ARBA00008779"/>
    </source>
</evidence>
<evidence type="ECO:0000256" key="3">
    <source>
        <dbReference type="SAM" id="Phobius"/>
    </source>
</evidence>
<dbReference type="InterPro" id="IPR050738">
    <property type="entry name" value="Sulfatase"/>
</dbReference>
<comment type="caution">
    <text evidence="5">The sequence shown here is derived from an EMBL/GenBank/DDBJ whole genome shotgun (WGS) entry which is preliminary data.</text>
</comment>
<feature type="domain" description="Sulfatase N-terminal" evidence="4">
    <location>
        <begin position="53"/>
        <end position="359"/>
    </location>
</feature>
<proteinExistence type="inferred from homology"/>
<dbReference type="InterPro" id="IPR017850">
    <property type="entry name" value="Alkaline_phosphatase_core_sf"/>
</dbReference>
<dbReference type="OrthoDB" id="9783154at2"/>
<dbReference type="AlphaFoldDB" id="A0A5C5X3F0"/>
<feature type="transmembrane region" description="Helical" evidence="3">
    <location>
        <begin position="20"/>
        <end position="41"/>
    </location>
</feature>
<keyword evidence="3" id="KW-1133">Transmembrane helix</keyword>
<dbReference type="PANTHER" id="PTHR42693:SF53">
    <property type="entry name" value="ENDO-4-O-SULFATASE"/>
    <property type="match status" value="1"/>
</dbReference>
<organism evidence="5 6">
    <name type="scientific">Thalassoglobus neptunius</name>
    <dbReference type="NCBI Taxonomy" id="1938619"/>
    <lineage>
        <taxon>Bacteria</taxon>
        <taxon>Pseudomonadati</taxon>
        <taxon>Planctomycetota</taxon>
        <taxon>Planctomycetia</taxon>
        <taxon>Planctomycetales</taxon>
        <taxon>Planctomycetaceae</taxon>
        <taxon>Thalassoglobus</taxon>
    </lineage>
</organism>
<evidence type="ECO:0000313" key="5">
    <source>
        <dbReference type="EMBL" id="TWT56723.1"/>
    </source>
</evidence>
<dbReference type="Gene3D" id="3.40.720.10">
    <property type="entry name" value="Alkaline Phosphatase, subunit A"/>
    <property type="match status" value="1"/>
</dbReference>
<evidence type="ECO:0000313" key="6">
    <source>
        <dbReference type="Proteomes" id="UP000317243"/>
    </source>
</evidence>
<gene>
    <name evidence="5" type="primary">atsA_1</name>
    <name evidence="5" type="ORF">KOR42_00770</name>
</gene>
<keyword evidence="2 5" id="KW-0378">Hydrolase</keyword>
<keyword evidence="6" id="KW-1185">Reference proteome</keyword>
<dbReference type="EC" id="3.1.6.1" evidence="5"/>
<evidence type="ECO:0000259" key="4">
    <source>
        <dbReference type="Pfam" id="PF00884"/>
    </source>
</evidence>